<reference evidence="1" key="2">
    <citation type="submission" date="2022-06" db="UniProtKB">
        <authorList>
            <consortium name="EnsemblMetazoa"/>
        </authorList>
    </citation>
    <scope>IDENTIFICATION</scope>
    <source>
        <strain evidence="1">PS312</strain>
    </source>
</reference>
<evidence type="ECO:0000313" key="1">
    <source>
        <dbReference type="EnsemblMetazoa" id="PPA45290.1"/>
    </source>
</evidence>
<gene>
    <name evidence="1" type="primary">WBGene00283659</name>
</gene>
<reference evidence="2" key="1">
    <citation type="journal article" date="2008" name="Nat. Genet.">
        <title>The Pristionchus pacificus genome provides a unique perspective on nematode lifestyle and parasitism.</title>
        <authorList>
            <person name="Dieterich C."/>
            <person name="Clifton S.W."/>
            <person name="Schuster L.N."/>
            <person name="Chinwalla A."/>
            <person name="Delehaunty K."/>
            <person name="Dinkelacker I."/>
            <person name="Fulton L."/>
            <person name="Fulton R."/>
            <person name="Godfrey J."/>
            <person name="Minx P."/>
            <person name="Mitreva M."/>
            <person name="Roeseler W."/>
            <person name="Tian H."/>
            <person name="Witte H."/>
            <person name="Yang S.P."/>
            <person name="Wilson R.K."/>
            <person name="Sommer R.J."/>
        </authorList>
    </citation>
    <scope>NUCLEOTIDE SEQUENCE [LARGE SCALE GENOMIC DNA]</scope>
    <source>
        <strain evidence="2">PS312</strain>
    </source>
</reference>
<dbReference type="AlphaFoldDB" id="A0A2A6CTT4"/>
<keyword evidence="2" id="KW-1185">Reference proteome</keyword>
<protein>
    <submittedName>
        <fullName evidence="1">Uncharacterized protein</fullName>
    </submittedName>
</protein>
<accession>A0A2A6CTT4</accession>
<proteinExistence type="predicted"/>
<dbReference type="EnsemblMetazoa" id="PPA45290.1">
    <property type="protein sequence ID" value="PPA45290.1"/>
    <property type="gene ID" value="WBGene00283659"/>
</dbReference>
<organism evidence="1 2">
    <name type="scientific">Pristionchus pacificus</name>
    <name type="common">Parasitic nematode worm</name>
    <dbReference type="NCBI Taxonomy" id="54126"/>
    <lineage>
        <taxon>Eukaryota</taxon>
        <taxon>Metazoa</taxon>
        <taxon>Ecdysozoa</taxon>
        <taxon>Nematoda</taxon>
        <taxon>Chromadorea</taxon>
        <taxon>Rhabditida</taxon>
        <taxon>Rhabditina</taxon>
        <taxon>Diplogasteromorpha</taxon>
        <taxon>Diplogasteroidea</taxon>
        <taxon>Neodiplogasteridae</taxon>
        <taxon>Pristionchus</taxon>
    </lineage>
</organism>
<evidence type="ECO:0000313" key="2">
    <source>
        <dbReference type="Proteomes" id="UP000005239"/>
    </source>
</evidence>
<sequence>MSERALSPLLSPFTIPAPTGPPGLVNKANPRCATVGSSYAARCCQEILDSVEDKQSIES</sequence>
<dbReference type="Proteomes" id="UP000005239">
    <property type="component" value="Unassembled WGS sequence"/>
</dbReference>
<name>A0A2A6CTT4_PRIPA</name>
<accession>A0A8R1Z4D0</accession>